<dbReference type="InterPro" id="IPR013320">
    <property type="entry name" value="ConA-like_dom_sf"/>
</dbReference>
<dbReference type="FunFam" id="2.60.120.200:FF:000114">
    <property type="entry name" value="Probable endo-1,3(4)-beta-glucanase NFIA_089530"/>
    <property type="match status" value="1"/>
</dbReference>
<dbReference type="GO" id="GO:0009251">
    <property type="term" value="P:glucan catabolic process"/>
    <property type="evidence" value="ECO:0007669"/>
    <property type="project" value="TreeGrafter"/>
</dbReference>
<dbReference type="CDD" id="cd02181">
    <property type="entry name" value="GH16_fungal_Lam16A_glucanase"/>
    <property type="match status" value="1"/>
</dbReference>
<comment type="similarity">
    <text evidence="3">Belongs to the glycosyl hydrolase 16 family.</text>
</comment>
<gene>
    <name evidence="12" type="ORF">N7494_007321</name>
</gene>
<dbReference type="AlphaFoldDB" id="A0AAD6CS91"/>
<evidence type="ECO:0000256" key="3">
    <source>
        <dbReference type="ARBA" id="ARBA00006865"/>
    </source>
</evidence>
<dbReference type="EMBL" id="JAQIZZ010000006">
    <property type="protein sequence ID" value="KAJ5537842.1"/>
    <property type="molecule type" value="Genomic_DNA"/>
</dbReference>
<dbReference type="GO" id="GO:0052861">
    <property type="term" value="F:endo-1,3(4)-beta-glucanase activity"/>
    <property type="evidence" value="ECO:0007669"/>
    <property type="project" value="UniProtKB-EC"/>
</dbReference>
<evidence type="ECO:0000256" key="7">
    <source>
        <dbReference type="ARBA" id="ARBA00022801"/>
    </source>
</evidence>
<dbReference type="PANTHER" id="PTHR10963">
    <property type="entry name" value="GLYCOSYL HYDROLASE-RELATED"/>
    <property type="match status" value="1"/>
</dbReference>
<keyword evidence="7" id="KW-0378">Hydrolase</keyword>
<accession>A0AAD6CS91</accession>
<keyword evidence="6" id="KW-0336">GPI-anchor</keyword>
<keyword evidence="8" id="KW-0449">Lipoprotein</keyword>
<evidence type="ECO:0000256" key="5">
    <source>
        <dbReference type="ARBA" id="ARBA00022475"/>
    </source>
</evidence>
<evidence type="ECO:0000313" key="12">
    <source>
        <dbReference type="EMBL" id="KAJ5537842.1"/>
    </source>
</evidence>
<evidence type="ECO:0000256" key="2">
    <source>
        <dbReference type="ARBA" id="ARBA00004609"/>
    </source>
</evidence>
<sequence>MQSLRLLLMTQWLLLFLPICTASYILKDDYGNDERFFDKFDFFTEADPTRGYVSYVNRSTAKLTSLISASNGSVYLGVDNKNPAWGPGRRSVRLTSHQSYNHGLIILDLAHMPGTVCGTWPAFWMIGTVPPTAGEIDIIEGINEGPLNQVTLHTNQDGCIVKNSGFSGSLGRQNCYIYSTGPAGAGGCGIVDPYPESYGGIFNAVGGGVYATEWTSDVIRVWRFPRSKIPGNMQSGSPDPSTWGTPVASFSGSCNIDAQFNNLHLVFDITFCGDWAGGAWASSRLCAPKAPTCFEYVRNNPRAFEESYWRVNSLKVYQRT</sequence>
<keyword evidence="5" id="KW-1003">Cell membrane</keyword>
<keyword evidence="10" id="KW-0732">Signal</keyword>
<feature type="chain" id="PRO_5042264073" description="endo-1,3(4)-beta-glucanase" evidence="10">
    <location>
        <begin position="23"/>
        <end position="320"/>
    </location>
</feature>
<dbReference type="InterPro" id="IPR050546">
    <property type="entry name" value="Glycosyl_Hydrlase_16"/>
</dbReference>
<dbReference type="Proteomes" id="UP001220324">
    <property type="component" value="Unassembled WGS sequence"/>
</dbReference>
<dbReference type="Pfam" id="PF26113">
    <property type="entry name" value="GH16_XgeA"/>
    <property type="match status" value="1"/>
</dbReference>
<evidence type="ECO:0000256" key="6">
    <source>
        <dbReference type="ARBA" id="ARBA00022622"/>
    </source>
</evidence>
<dbReference type="EC" id="3.2.1.6" evidence="4"/>
<dbReference type="GO" id="GO:0098552">
    <property type="term" value="C:side of membrane"/>
    <property type="evidence" value="ECO:0007669"/>
    <property type="project" value="UniProtKB-KW"/>
</dbReference>
<organism evidence="12 13">
    <name type="scientific">Penicillium frequentans</name>
    <dbReference type="NCBI Taxonomy" id="3151616"/>
    <lineage>
        <taxon>Eukaryota</taxon>
        <taxon>Fungi</taxon>
        <taxon>Dikarya</taxon>
        <taxon>Ascomycota</taxon>
        <taxon>Pezizomycotina</taxon>
        <taxon>Eurotiomycetes</taxon>
        <taxon>Eurotiomycetidae</taxon>
        <taxon>Eurotiales</taxon>
        <taxon>Aspergillaceae</taxon>
        <taxon>Penicillium</taxon>
    </lineage>
</organism>
<keyword evidence="9" id="KW-0326">Glycosidase</keyword>
<dbReference type="PANTHER" id="PTHR10963:SF24">
    <property type="entry name" value="GLYCOSIDASE C21B10.07-RELATED"/>
    <property type="match status" value="1"/>
</dbReference>
<dbReference type="SUPFAM" id="SSF49899">
    <property type="entry name" value="Concanavalin A-like lectins/glucanases"/>
    <property type="match status" value="1"/>
</dbReference>
<comment type="subcellular location">
    <subcellularLocation>
        <location evidence="2">Cell membrane</location>
        <topology evidence="2">Lipid-anchor</topology>
        <topology evidence="2">GPI-anchor</topology>
    </subcellularLocation>
</comment>
<evidence type="ECO:0000256" key="1">
    <source>
        <dbReference type="ARBA" id="ARBA00000124"/>
    </source>
</evidence>
<proteinExistence type="inferred from homology"/>
<protein>
    <recommendedName>
        <fullName evidence="4">endo-1,3(4)-beta-glucanase</fullName>
        <ecNumber evidence="4">3.2.1.6</ecNumber>
    </recommendedName>
</protein>
<dbReference type="GO" id="GO:0005886">
    <property type="term" value="C:plasma membrane"/>
    <property type="evidence" value="ECO:0007669"/>
    <property type="project" value="UniProtKB-SubCell"/>
</dbReference>
<keyword evidence="6" id="KW-0472">Membrane</keyword>
<evidence type="ECO:0000259" key="11">
    <source>
        <dbReference type="PROSITE" id="PS51762"/>
    </source>
</evidence>
<dbReference type="Gene3D" id="2.60.120.200">
    <property type="match status" value="1"/>
</dbReference>
<comment type="catalytic activity">
    <reaction evidence="1">
        <text>Endohydrolysis of (1-&gt;3)- or (1-&gt;4)-linkages in beta-D-glucans when the glucose residue whose reducing group is involved in the linkage to be hydrolyzed is itself substituted at C-3.</text>
        <dbReference type="EC" id="3.2.1.6"/>
    </reaction>
</comment>
<evidence type="ECO:0000256" key="4">
    <source>
        <dbReference type="ARBA" id="ARBA00012599"/>
    </source>
</evidence>
<evidence type="ECO:0000256" key="9">
    <source>
        <dbReference type="ARBA" id="ARBA00023295"/>
    </source>
</evidence>
<dbReference type="PROSITE" id="PS51762">
    <property type="entry name" value="GH16_2"/>
    <property type="match status" value="1"/>
</dbReference>
<name>A0AAD6CS91_9EURO</name>
<evidence type="ECO:0000256" key="10">
    <source>
        <dbReference type="SAM" id="SignalP"/>
    </source>
</evidence>
<feature type="domain" description="GH16" evidence="11">
    <location>
        <begin position="10"/>
        <end position="284"/>
    </location>
</feature>
<dbReference type="InterPro" id="IPR000757">
    <property type="entry name" value="Beta-glucanase-like"/>
</dbReference>
<evidence type="ECO:0000313" key="13">
    <source>
        <dbReference type="Proteomes" id="UP001220324"/>
    </source>
</evidence>
<reference evidence="12 13" key="1">
    <citation type="journal article" date="2023" name="IMA Fungus">
        <title>Comparative genomic study of the Penicillium genus elucidates a diverse pangenome and 15 lateral gene transfer events.</title>
        <authorList>
            <person name="Petersen C."/>
            <person name="Sorensen T."/>
            <person name="Nielsen M.R."/>
            <person name="Sondergaard T.E."/>
            <person name="Sorensen J.L."/>
            <person name="Fitzpatrick D.A."/>
            <person name="Frisvad J.C."/>
            <person name="Nielsen K.L."/>
        </authorList>
    </citation>
    <scope>NUCLEOTIDE SEQUENCE [LARGE SCALE GENOMIC DNA]</scope>
    <source>
        <strain evidence="12 13">IBT 35679</strain>
    </source>
</reference>
<keyword evidence="13" id="KW-1185">Reference proteome</keyword>
<feature type="signal peptide" evidence="10">
    <location>
        <begin position="1"/>
        <end position="22"/>
    </location>
</feature>
<keyword evidence="6" id="KW-0325">Glycoprotein</keyword>
<comment type="caution">
    <text evidence="12">The sequence shown here is derived from an EMBL/GenBank/DDBJ whole genome shotgun (WGS) entry which is preliminary data.</text>
</comment>
<evidence type="ECO:0000256" key="8">
    <source>
        <dbReference type="ARBA" id="ARBA00023288"/>
    </source>
</evidence>